<gene>
    <name evidence="1" type="ORF">UFOVP346_22</name>
</gene>
<accession>A0A6J5M252</accession>
<sequence length="93" mass="10817">MKQDFSEGAFVKVVGVIAGPIFSGDLYYGEGLETEDDEDYWVMQLQVQNDYGGIQVEEFEFDTFEEGYEIVEHFYGLGEFTPFWLDLEDEDEE</sequence>
<evidence type="ECO:0000313" key="1">
    <source>
        <dbReference type="EMBL" id="CAB4139126.1"/>
    </source>
</evidence>
<name>A0A6J5M252_9CAUD</name>
<dbReference type="EMBL" id="LR796352">
    <property type="protein sequence ID" value="CAB4139126.1"/>
    <property type="molecule type" value="Genomic_DNA"/>
</dbReference>
<proteinExistence type="predicted"/>
<reference evidence="1" key="1">
    <citation type="submission" date="2020-04" db="EMBL/GenBank/DDBJ databases">
        <authorList>
            <person name="Chiriac C."/>
            <person name="Salcher M."/>
            <person name="Ghai R."/>
            <person name="Kavagutti S V."/>
        </authorList>
    </citation>
    <scope>NUCLEOTIDE SEQUENCE</scope>
</reference>
<protein>
    <submittedName>
        <fullName evidence="1">Uncharacterized protein</fullName>
    </submittedName>
</protein>
<organism evidence="1">
    <name type="scientific">uncultured Caudovirales phage</name>
    <dbReference type="NCBI Taxonomy" id="2100421"/>
    <lineage>
        <taxon>Viruses</taxon>
        <taxon>Duplodnaviria</taxon>
        <taxon>Heunggongvirae</taxon>
        <taxon>Uroviricota</taxon>
        <taxon>Caudoviricetes</taxon>
        <taxon>Peduoviridae</taxon>
        <taxon>Maltschvirus</taxon>
        <taxon>Maltschvirus maltsch</taxon>
    </lineage>
</organism>